<dbReference type="InterPro" id="IPR020615">
    <property type="entry name" value="Thiolase_acyl_enz_int_AS"/>
</dbReference>
<accession>A0A183E0R7</accession>
<comment type="similarity">
    <text evidence="1">Belongs to the thiolase-like superfamily. Thiolase family.</text>
</comment>
<evidence type="ECO:0000256" key="3">
    <source>
        <dbReference type="ARBA" id="ARBA00022723"/>
    </source>
</evidence>
<dbReference type="SUPFAM" id="SSF53901">
    <property type="entry name" value="Thiolase-like"/>
    <property type="match status" value="1"/>
</dbReference>
<proteinExistence type="inferred from homology"/>
<evidence type="ECO:0000256" key="4">
    <source>
        <dbReference type="ARBA" id="ARBA00022958"/>
    </source>
</evidence>
<evidence type="ECO:0000259" key="6">
    <source>
        <dbReference type="Pfam" id="PF00108"/>
    </source>
</evidence>
<dbReference type="InterPro" id="IPR016039">
    <property type="entry name" value="Thiolase-like"/>
</dbReference>
<protein>
    <submittedName>
        <fullName evidence="7">Thiolase_N domain-containing protein</fullName>
    </submittedName>
</protein>
<feature type="domain" description="Thiolase N-terminal" evidence="6">
    <location>
        <begin position="4"/>
        <end position="189"/>
    </location>
</feature>
<dbReference type="PANTHER" id="PTHR18919">
    <property type="entry name" value="ACETYL-COA C-ACYLTRANSFERASE"/>
    <property type="match status" value="1"/>
</dbReference>
<organism evidence="7">
    <name type="scientific">Gongylonema pulchrum</name>
    <dbReference type="NCBI Taxonomy" id="637853"/>
    <lineage>
        <taxon>Eukaryota</taxon>
        <taxon>Metazoa</taxon>
        <taxon>Ecdysozoa</taxon>
        <taxon>Nematoda</taxon>
        <taxon>Chromadorea</taxon>
        <taxon>Rhabditida</taxon>
        <taxon>Spirurina</taxon>
        <taxon>Spiruromorpha</taxon>
        <taxon>Spiruroidea</taxon>
        <taxon>Gongylonematidae</taxon>
        <taxon>Gongylonema</taxon>
    </lineage>
</organism>
<dbReference type="AlphaFoldDB" id="A0A183E0R7"/>
<evidence type="ECO:0000256" key="2">
    <source>
        <dbReference type="ARBA" id="ARBA00022679"/>
    </source>
</evidence>
<keyword evidence="4" id="KW-0630">Potassium</keyword>
<sequence length="193" mass="20468">LPEVVILGAARTPIGSFRSQLSSVPAVQLGALAVQAALTRANVKPSDVQEIFMGQVCQANVGQNPAKQVALRAGLNTSTITTTVNKVCASGLKAIMLAAQTLQLSQQQIAIGGGMENMSQTPFYLPRGEIPYGGSKIIDSVLSDGLTDAYDHIHMGLCAEKTAEEMNITREDQDKYAILSYEKSSAAWQVSLS</sequence>
<dbReference type="InterPro" id="IPR020616">
    <property type="entry name" value="Thiolase_N"/>
</dbReference>
<dbReference type="Gene3D" id="3.40.47.10">
    <property type="match status" value="1"/>
</dbReference>
<name>A0A183E0R7_9BILA</name>
<dbReference type="GO" id="GO:0003985">
    <property type="term" value="F:acetyl-CoA C-acetyltransferase activity"/>
    <property type="evidence" value="ECO:0007669"/>
    <property type="project" value="TreeGrafter"/>
</dbReference>
<dbReference type="PANTHER" id="PTHR18919:SF156">
    <property type="entry name" value="ACETYL-COA ACETYLTRANSFERASE, MITOCHONDRIAL"/>
    <property type="match status" value="1"/>
</dbReference>
<dbReference type="GO" id="GO:0005739">
    <property type="term" value="C:mitochondrion"/>
    <property type="evidence" value="ECO:0007669"/>
    <property type="project" value="TreeGrafter"/>
</dbReference>
<dbReference type="WBParaSite" id="GPUH_0001457701-mRNA-1">
    <property type="protein sequence ID" value="GPUH_0001457701-mRNA-1"/>
    <property type="gene ID" value="GPUH_0001457701"/>
</dbReference>
<evidence type="ECO:0000256" key="5">
    <source>
        <dbReference type="ARBA" id="ARBA00023315"/>
    </source>
</evidence>
<dbReference type="GO" id="GO:0046872">
    <property type="term" value="F:metal ion binding"/>
    <property type="evidence" value="ECO:0007669"/>
    <property type="project" value="UniProtKB-KW"/>
</dbReference>
<dbReference type="GO" id="GO:0006635">
    <property type="term" value="P:fatty acid beta-oxidation"/>
    <property type="evidence" value="ECO:0007669"/>
    <property type="project" value="TreeGrafter"/>
</dbReference>
<evidence type="ECO:0000313" key="7">
    <source>
        <dbReference type="WBParaSite" id="GPUH_0001457701-mRNA-1"/>
    </source>
</evidence>
<dbReference type="InterPro" id="IPR002155">
    <property type="entry name" value="Thiolase"/>
</dbReference>
<dbReference type="CDD" id="cd00751">
    <property type="entry name" value="thiolase"/>
    <property type="match status" value="1"/>
</dbReference>
<evidence type="ECO:0000256" key="1">
    <source>
        <dbReference type="ARBA" id="ARBA00010982"/>
    </source>
</evidence>
<dbReference type="Pfam" id="PF00108">
    <property type="entry name" value="Thiolase_N"/>
    <property type="match status" value="1"/>
</dbReference>
<keyword evidence="2" id="KW-0808">Transferase</keyword>
<keyword evidence="5" id="KW-0012">Acyltransferase</keyword>
<dbReference type="PROSITE" id="PS00098">
    <property type="entry name" value="THIOLASE_1"/>
    <property type="match status" value="1"/>
</dbReference>
<keyword evidence="3" id="KW-0479">Metal-binding</keyword>
<reference evidence="7" key="1">
    <citation type="submission" date="2016-06" db="UniProtKB">
        <authorList>
            <consortium name="WormBaseParasite"/>
        </authorList>
    </citation>
    <scope>IDENTIFICATION</scope>
</reference>